<dbReference type="PANTHER" id="PTHR42718">
    <property type="entry name" value="MAJOR FACILITATOR SUPERFAMILY MULTIDRUG TRANSPORTER MFSC"/>
    <property type="match status" value="1"/>
</dbReference>
<dbReference type="GO" id="GO:0022857">
    <property type="term" value="F:transmembrane transporter activity"/>
    <property type="evidence" value="ECO:0007669"/>
    <property type="project" value="InterPro"/>
</dbReference>
<dbReference type="InterPro" id="IPR036259">
    <property type="entry name" value="MFS_trans_sf"/>
</dbReference>
<dbReference type="CDD" id="cd17503">
    <property type="entry name" value="MFS_LmrB_MDR_like"/>
    <property type="match status" value="1"/>
</dbReference>
<comment type="similarity">
    <text evidence="2">Belongs to the major facilitator superfamily. EmrB family.</text>
</comment>
<keyword evidence="6 8" id="KW-1133">Transmembrane helix</keyword>
<proteinExistence type="inferred from homology"/>
<dbReference type="EMBL" id="CP030053">
    <property type="protein sequence ID" value="QAU49986.1"/>
    <property type="molecule type" value="Genomic_DNA"/>
</dbReference>
<evidence type="ECO:0000256" key="5">
    <source>
        <dbReference type="ARBA" id="ARBA00022692"/>
    </source>
</evidence>
<keyword evidence="7 8" id="KW-0472">Membrane</keyword>
<keyword evidence="4" id="KW-1003">Cell membrane</keyword>
<dbReference type="InterPro" id="IPR020846">
    <property type="entry name" value="MFS_dom"/>
</dbReference>
<keyword evidence="3" id="KW-0813">Transport</keyword>
<protein>
    <submittedName>
        <fullName evidence="10">EmrB/QacA family drug resistance transporter</fullName>
    </submittedName>
</protein>
<feature type="transmembrane region" description="Helical" evidence="8">
    <location>
        <begin position="87"/>
        <end position="109"/>
    </location>
</feature>
<reference evidence="10 11" key="1">
    <citation type="submission" date="2018-06" db="EMBL/GenBank/DDBJ databases">
        <title>Comparative genomics of rhizobia nodulating Arachis hypogaea in China.</title>
        <authorList>
            <person name="Li Y."/>
        </authorList>
    </citation>
    <scope>NUCLEOTIDE SEQUENCE [LARGE SCALE GENOMIC DNA]</scope>
    <source>
        <strain evidence="10 11">CCBAU 51670</strain>
    </source>
</reference>
<sequence>MIGAFMAILNIQITNASLLNIEGGIGTGVDNGSWISTSYLIGEIIVIPLTDYLSRVFSFRNIMLSFASLFAAFSVACAFTHDLPSMIAMRGFQGFFGGVLIPMAFTLVFTKLPKGQQPIGLAMFSLAVTFAPAIGPTIGGSLTENFGWQTIFFVNVLPTAVMVTILFLTLERAPLNLGLLREGDWFGIATMAIGLASLQAVLEEGNKNDWFGSPFIVRLAVIAAISLSLFITIELVVAKPLLRLRLLTQWNFGVGTIAAVFLGFALFGSVYLLPAYLGQVQGYNAEQIGNVLAWTGLPQLLLIPLVPKLMQRFDTRYIAAVGLLLFAASSFMNIMMSIDYSGDQFFIPNVVRAVGQALTLAPLSALSLGSVAPQDAPAASGISNMMRNLGGAIGTAVLATIVTKREQFHSNIIGHSVTLGREEVRTRIAQMTDYFIAHGVPDLNAAREQAIIALGKTVKRQALVMGFSDTFAVIGVVLVLAAIAVLLTRRVKAAGGGGAH</sequence>
<gene>
    <name evidence="10" type="ORF">XH91_05095</name>
</gene>
<evidence type="ECO:0000256" key="3">
    <source>
        <dbReference type="ARBA" id="ARBA00022448"/>
    </source>
</evidence>
<feature type="domain" description="Major facilitator superfamily (MFS) profile" evidence="9">
    <location>
        <begin position="1"/>
        <end position="493"/>
    </location>
</feature>
<evidence type="ECO:0000313" key="11">
    <source>
        <dbReference type="Proteomes" id="UP000288972"/>
    </source>
</evidence>
<dbReference type="SUPFAM" id="SSF103473">
    <property type="entry name" value="MFS general substrate transporter"/>
    <property type="match status" value="1"/>
</dbReference>
<feature type="transmembrane region" description="Helical" evidence="8">
    <location>
        <begin position="463"/>
        <end position="487"/>
    </location>
</feature>
<dbReference type="PANTHER" id="PTHR42718:SF9">
    <property type="entry name" value="MAJOR FACILITATOR SUPERFAMILY MULTIDRUG TRANSPORTER MFSC"/>
    <property type="match status" value="1"/>
</dbReference>
<evidence type="ECO:0000313" key="10">
    <source>
        <dbReference type="EMBL" id="QAU49986.1"/>
    </source>
</evidence>
<dbReference type="Proteomes" id="UP000288972">
    <property type="component" value="Chromosome"/>
</dbReference>
<keyword evidence="5 8" id="KW-0812">Transmembrane</keyword>
<dbReference type="Gene3D" id="1.20.1720.10">
    <property type="entry name" value="Multidrug resistance protein D"/>
    <property type="match status" value="1"/>
</dbReference>
<feature type="transmembrane region" description="Helical" evidence="8">
    <location>
        <begin position="250"/>
        <end position="271"/>
    </location>
</feature>
<dbReference type="GO" id="GO:0005886">
    <property type="term" value="C:plasma membrane"/>
    <property type="evidence" value="ECO:0007669"/>
    <property type="project" value="UniProtKB-SubCell"/>
</dbReference>
<feature type="transmembrane region" description="Helical" evidence="8">
    <location>
        <begin position="121"/>
        <end position="139"/>
    </location>
</feature>
<evidence type="ECO:0000256" key="8">
    <source>
        <dbReference type="SAM" id="Phobius"/>
    </source>
</evidence>
<feature type="transmembrane region" description="Helical" evidence="8">
    <location>
        <begin position="317"/>
        <end position="338"/>
    </location>
</feature>
<evidence type="ECO:0000256" key="2">
    <source>
        <dbReference type="ARBA" id="ARBA00008537"/>
    </source>
</evidence>
<comment type="subcellular location">
    <subcellularLocation>
        <location evidence="1">Cell membrane</location>
        <topology evidence="1">Multi-pass membrane protein</topology>
    </subcellularLocation>
</comment>
<dbReference type="InterPro" id="IPR004638">
    <property type="entry name" value="EmrB-like"/>
</dbReference>
<feature type="transmembrane region" description="Helical" evidence="8">
    <location>
        <begin position="214"/>
        <end position="238"/>
    </location>
</feature>
<evidence type="ECO:0000256" key="4">
    <source>
        <dbReference type="ARBA" id="ARBA00022475"/>
    </source>
</evidence>
<organism evidence="10 11">
    <name type="scientific">Bradyrhizobium guangzhouense</name>
    <dbReference type="NCBI Taxonomy" id="1325095"/>
    <lineage>
        <taxon>Bacteria</taxon>
        <taxon>Pseudomonadati</taxon>
        <taxon>Pseudomonadota</taxon>
        <taxon>Alphaproteobacteria</taxon>
        <taxon>Hyphomicrobiales</taxon>
        <taxon>Nitrobacteraceae</taxon>
        <taxon>Bradyrhizobium</taxon>
    </lineage>
</organism>
<evidence type="ECO:0000259" key="9">
    <source>
        <dbReference type="PROSITE" id="PS50850"/>
    </source>
</evidence>
<feature type="transmembrane region" description="Helical" evidence="8">
    <location>
        <begin position="182"/>
        <end position="202"/>
    </location>
</feature>
<feature type="transmembrane region" description="Helical" evidence="8">
    <location>
        <begin position="151"/>
        <end position="170"/>
    </location>
</feature>
<dbReference type="AlphaFoldDB" id="A0AAE5X785"/>
<evidence type="ECO:0000256" key="1">
    <source>
        <dbReference type="ARBA" id="ARBA00004651"/>
    </source>
</evidence>
<evidence type="ECO:0000256" key="7">
    <source>
        <dbReference type="ARBA" id="ARBA00023136"/>
    </source>
</evidence>
<dbReference type="InterPro" id="IPR011701">
    <property type="entry name" value="MFS"/>
</dbReference>
<dbReference type="KEGG" id="bgz:XH91_05095"/>
<dbReference type="PROSITE" id="PS50850">
    <property type="entry name" value="MFS"/>
    <property type="match status" value="1"/>
</dbReference>
<dbReference type="Pfam" id="PF07690">
    <property type="entry name" value="MFS_1"/>
    <property type="match status" value="1"/>
</dbReference>
<dbReference type="Gene3D" id="1.20.1250.20">
    <property type="entry name" value="MFS general substrate transporter like domains"/>
    <property type="match status" value="1"/>
</dbReference>
<feature type="transmembrane region" description="Helical" evidence="8">
    <location>
        <begin position="62"/>
        <end position="81"/>
    </location>
</feature>
<accession>A0AAE5X785</accession>
<name>A0AAE5X785_9BRAD</name>
<evidence type="ECO:0000256" key="6">
    <source>
        <dbReference type="ARBA" id="ARBA00022989"/>
    </source>
</evidence>
<dbReference type="NCBIfam" id="TIGR00711">
    <property type="entry name" value="efflux_EmrB"/>
    <property type="match status" value="1"/>
</dbReference>